<gene>
    <name evidence="7" type="ORF">OL599_17905</name>
</gene>
<keyword evidence="4" id="KW-0560">Oxidoreductase</keyword>
<dbReference type="Pfam" id="PF02668">
    <property type="entry name" value="TauD"/>
    <property type="match status" value="1"/>
</dbReference>
<dbReference type="EMBL" id="JAPDNT010000019">
    <property type="protein sequence ID" value="MCW3476440.1"/>
    <property type="molecule type" value="Genomic_DNA"/>
</dbReference>
<evidence type="ECO:0000259" key="6">
    <source>
        <dbReference type="Pfam" id="PF02668"/>
    </source>
</evidence>
<dbReference type="SUPFAM" id="SSF51197">
    <property type="entry name" value="Clavaminate synthase-like"/>
    <property type="match status" value="1"/>
</dbReference>
<dbReference type="Gene3D" id="3.60.130.10">
    <property type="entry name" value="Clavaminate synthase-like"/>
    <property type="match status" value="1"/>
</dbReference>
<evidence type="ECO:0000256" key="4">
    <source>
        <dbReference type="ARBA" id="ARBA00023002"/>
    </source>
</evidence>
<evidence type="ECO:0000313" key="7">
    <source>
        <dbReference type="EMBL" id="MCW3476440.1"/>
    </source>
</evidence>
<accession>A0AA41YTZ1</accession>
<dbReference type="GO" id="GO:0016706">
    <property type="term" value="F:2-oxoglutarate-dependent dioxygenase activity"/>
    <property type="evidence" value="ECO:0007669"/>
    <property type="project" value="UniProtKB-ARBA"/>
</dbReference>
<name>A0AA41YTZ1_9PROT</name>
<evidence type="ECO:0000313" key="8">
    <source>
        <dbReference type="Proteomes" id="UP001165679"/>
    </source>
</evidence>
<feature type="domain" description="TauD/TfdA-like" evidence="6">
    <location>
        <begin position="9"/>
        <end position="284"/>
    </location>
</feature>
<organism evidence="7 8">
    <name type="scientific">Limobrevibacterium gyesilva</name>
    <dbReference type="NCBI Taxonomy" id="2991712"/>
    <lineage>
        <taxon>Bacteria</taxon>
        <taxon>Pseudomonadati</taxon>
        <taxon>Pseudomonadota</taxon>
        <taxon>Alphaproteobacteria</taxon>
        <taxon>Acetobacterales</taxon>
        <taxon>Acetobacteraceae</taxon>
        <taxon>Limobrevibacterium</taxon>
    </lineage>
</organism>
<dbReference type="InterPro" id="IPR051178">
    <property type="entry name" value="TfdA_dioxygenase"/>
</dbReference>
<comment type="caution">
    <text evidence="7">The sequence shown here is derived from an EMBL/GenBank/DDBJ whole genome shotgun (WGS) entry which is preliminary data.</text>
</comment>
<keyword evidence="8" id="KW-1185">Reference proteome</keyword>
<dbReference type="PANTHER" id="PTHR43779">
    <property type="entry name" value="DIOXYGENASE RV0097-RELATED"/>
    <property type="match status" value="1"/>
</dbReference>
<dbReference type="InterPro" id="IPR003819">
    <property type="entry name" value="TauD/TfdA-like"/>
</dbReference>
<sequence>MDIRHIGPCNGEFAFVGEVGGIDLRTPLAPDTAAAIEAGMDRYAILVFHDQHVTDAQQVAFSLNFGALEPSLANVTKPQDRRLELNIADISNLDKNNRLLGRDDKRRMFNLGNMLWHSDSSFKATPAKYSLLSARAVPAKGGETQFADMRAAYAAFPDDIKAQIEDLITEHSLLYSRSLLGFAAFDDEERRAFAPVLQRLVRRHPVTGRRSAFLSSHIGTIVGWPVPEARALIRDLVEMATQPQFVHTHHWRAGDLVMWDNRVTMHRARRYNDTGEVRDMRRTTVEGTPTVVPQAA</sequence>
<dbReference type="PANTHER" id="PTHR43779:SF3">
    <property type="entry name" value="(3R)-3-[(CARBOXYMETHYL)AMINO]FATTY ACID OXYGENASE_DECARBOXYLASE"/>
    <property type="match status" value="1"/>
</dbReference>
<keyword evidence="5" id="KW-0408">Iron</keyword>
<evidence type="ECO:0000256" key="5">
    <source>
        <dbReference type="ARBA" id="ARBA00023004"/>
    </source>
</evidence>
<protein>
    <submittedName>
        <fullName evidence="7">TauD/TfdA family dioxygenase</fullName>
    </submittedName>
</protein>
<evidence type="ECO:0000256" key="1">
    <source>
        <dbReference type="ARBA" id="ARBA00005896"/>
    </source>
</evidence>
<dbReference type="AlphaFoldDB" id="A0AA41YTZ1"/>
<comment type="similarity">
    <text evidence="1">Belongs to the TfdA dioxygenase family.</text>
</comment>
<proteinExistence type="inferred from homology"/>
<dbReference type="Proteomes" id="UP001165679">
    <property type="component" value="Unassembled WGS sequence"/>
</dbReference>
<keyword evidence="2" id="KW-0479">Metal-binding</keyword>
<evidence type="ECO:0000256" key="2">
    <source>
        <dbReference type="ARBA" id="ARBA00022723"/>
    </source>
</evidence>
<evidence type="ECO:0000256" key="3">
    <source>
        <dbReference type="ARBA" id="ARBA00022964"/>
    </source>
</evidence>
<dbReference type="RefSeq" id="WP_264715230.1">
    <property type="nucleotide sequence ID" value="NZ_JAPDNT010000019.1"/>
</dbReference>
<dbReference type="GO" id="GO:0046872">
    <property type="term" value="F:metal ion binding"/>
    <property type="evidence" value="ECO:0007669"/>
    <property type="project" value="UniProtKB-KW"/>
</dbReference>
<dbReference type="InterPro" id="IPR042098">
    <property type="entry name" value="TauD-like_sf"/>
</dbReference>
<reference evidence="7" key="2">
    <citation type="submission" date="2022-10" db="EMBL/GenBank/DDBJ databases">
        <authorList>
            <person name="Trinh H.N."/>
        </authorList>
    </citation>
    <scope>NUCLEOTIDE SEQUENCE</scope>
    <source>
        <strain evidence="7">RN2-1</strain>
    </source>
</reference>
<reference evidence="7" key="1">
    <citation type="submission" date="2022-09" db="EMBL/GenBank/DDBJ databases">
        <title>Rhodovastum sp. nov. RN2-1 isolated from soil in Seongnam, South Korea.</title>
        <authorList>
            <person name="Le N.T."/>
        </authorList>
    </citation>
    <scope>NUCLEOTIDE SEQUENCE</scope>
    <source>
        <strain evidence="7">RN2-1</strain>
    </source>
</reference>
<keyword evidence="3 7" id="KW-0223">Dioxygenase</keyword>